<sequence>IWLLGTTTLRLYNLITDVPEYVILFHTWGTEEVSFDDMQDAQVRNKLKGFDRIVGCCHQALQDGFEWAWIIDTCCIDKRSSAELSEATNSMYE</sequence>
<evidence type="ECO:0000313" key="2">
    <source>
        <dbReference type="Proteomes" id="UP000799754"/>
    </source>
</evidence>
<organism evidence="1 2">
    <name type="scientific">Macroventuria anomochaeta</name>
    <dbReference type="NCBI Taxonomy" id="301207"/>
    <lineage>
        <taxon>Eukaryota</taxon>
        <taxon>Fungi</taxon>
        <taxon>Dikarya</taxon>
        <taxon>Ascomycota</taxon>
        <taxon>Pezizomycotina</taxon>
        <taxon>Dothideomycetes</taxon>
        <taxon>Pleosporomycetidae</taxon>
        <taxon>Pleosporales</taxon>
        <taxon>Pleosporineae</taxon>
        <taxon>Didymellaceae</taxon>
        <taxon>Macroventuria</taxon>
    </lineage>
</organism>
<name>A0ACB6RVH5_9PLEO</name>
<dbReference type="EMBL" id="MU006723">
    <property type="protein sequence ID" value="KAF2626046.1"/>
    <property type="molecule type" value="Genomic_DNA"/>
</dbReference>
<reference evidence="1" key="1">
    <citation type="journal article" date="2020" name="Stud. Mycol.">
        <title>101 Dothideomycetes genomes: a test case for predicting lifestyles and emergence of pathogens.</title>
        <authorList>
            <person name="Haridas S."/>
            <person name="Albert R."/>
            <person name="Binder M."/>
            <person name="Bloem J."/>
            <person name="Labutti K."/>
            <person name="Salamov A."/>
            <person name="Andreopoulos B."/>
            <person name="Baker S."/>
            <person name="Barry K."/>
            <person name="Bills G."/>
            <person name="Bluhm B."/>
            <person name="Cannon C."/>
            <person name="Castanera R."/>
            <person name="Culley D."/>
            <person name="Daum C."/>
            <person name="Ezra D."/>
            <person name="Gonzalez J."/>
            <person name="Henrissat B."/>
            <person name="Kuo A."/>
            <person name="Liang C."/>
            <person name="Lipzen A."/>
            <person name="Lutzoni F."/>
            <person name="Magnuson J."/>
            <person name="Mondo S."/>
            <person name="Nolan M."/>
            <person name="Ohm R."/>
            <person name="Pangilinan J."/>
            <person name="Park H.-J."/>
            <person name="Ramirez L."/>
            <person name="Alfaro M."/>
            <person name="Sun H."/>
            <person name="Tritt A."/>
            <person name="Yoshinaga Y."/>
            <person name="Zwiers L.-H."/>
            <person name="Turgeon B."/>
            <person name="Goodwin S."/>
            <person name="Spatafora J."/>
            <person name="Crous P."/>
            <person name="Grigoriev I."/>
        </authorList>
    </citation>
    <scope>NUCLEOTIDE SEQUENCE</scope>
    <source>
        <strain evidence="1">CBS 525.71</strain>
    </source>
</reference>
<dbReference type="Proteomes" id="UP000799754">
    <property type="component" value="Unassembled WGS sequence"/>
</dbReference>
<keyword evidence="2" id="KW-1185">Reference proteome</keyword>
<comment type="caution">
    <text evidence="1">The sequence shown here is derived from an EMBL/GenBank/DDBJ whole genome shotgun (WGS) entry which is preliminary data.</text>
</comment>
<accession>A0ACB6RVH5</accession>
<feature type="non-terminal residue" evidence="1">
    <location>
        <position position="1"/>
    </location>
</feature>
<gene>
    <name evidence="1" type="ORF">BU25DRAFT_344989</name>
</gene>
<evidence type="ECO:0000313" key="1">
    <source>
        <dbReference type="EMBL" id="KAF2626046.1"/>
    </source>
</evidence>
<protein>
    <submittedName>
        <fullName evidence="1">Uncharacterized protein</fullName>
    </submittedName>
</protein>
<proteinExistence type="predicted"/>